<sequence>MLNGWLVPEFYYSISPLGTPVLRTNVIAGSISNNLKKYELLGYVAQITSKDNTNHLVTIVKINDANDGKPENYQWYMFNDFLVTPVKEKEVFEMSHWWKRPVIVVYQESNIARQTFDYNSWQANLNDSILYRDHFAKGTREVGTSGI</sequence>
<dbReference type="EMBL" id="BSXS01017000">
    <property type="protein sequence ID" value="GMF08459.1"/>
    <property type="molecule type" value="Genomic_DNA"/>
</dbReference>
<gene>
    <name evidence="1" type="ORF">Amon02_001326500</name>
</gene>
<proteinExistence type="predicted"/>
<name>A0ACB5UDH0_AMBMO</name>
<accession>A0ACB5UDH0</accession>
<evidence type="ECO:0000313" key="1">
    <source>
        <dbReference type="EMBL" id="GMF08459.1"/>
    </source>
</evidence>
<dbReference type="Proteomes" id="UP001165064">
    <property type="component" value="Unassembled WGS sequence"/>
</dbReference>
<protein>
    <submittedName>
        <fullName evidence="1">Unnamed protein product</fullName>
    </submittedName>
</protein>
<evidence type="ECO:0000313" key="2">
    <source>
        <dbReference type="Proteomes" id="UP001165064"/>
    </source>
</evidence>
<reference evidence="1" key="1">
    <citation type="submission" date="2023-04" db="EMBL/GenBank/DDBJ databases">
        <title>Ambrosiozyma monospora NBRC 10751.</title>
        <authorList>
            <person name="Ichikawa N."/>
            <person name="Sato H."/>
            <person name="Tonouchi N."/>
        </authorList>
    </citation>
    <scope>NUCLEOTIDE SEQUENCE</scope>
    <source>
        <strain evidence="1">NBRC 10751</strain>
    </source>
</reference>
<keyword evidence="2" id="KW-1185">Reference proteome</keyword>
<comment type="caution">
    <text evidence="1">The sequence shown here is derived from an EMBL/GenBank/DDBJ whole genome shotgun (WGS) entry which is preliminary data.</text>
</comment>
<organism evidence="1 2">
    <name type="scientific">Ambrosiozyma monospora</name>
    <name type="common">Yeast</name>
    <name type="synonym">Endomycopsis monosporus</name>
    <dbReference type="NCBI Taxonomy" id="43982"/>
    <lineage>
        <taxon>Eukaryota</taxon>
        <taxon>Fungi</taxon>
        <taxon>Dikarya</taxon>
        <taxon>Ascomycota</taxon>
        <taxon>Saccharomycotina</taxon>
        <taxon>Pichiomycetes</taxon>
        <taxon>Pichiales</taxon>
        <taxon>Pichiaceae</taxon>
        <taxon>Ambrosiozyma</taxon>
    </lineage>
</organism>